<dbReference type="Proteomes" id="UP000608420">
    <property type="component" value="Unassembled WGS sequence"/>
</dbReference>
<dbReference type="RefSeq" id="WP_120461791.1">
    <property type="nucleotide sequence ID" value="NZ_BMIW01000012.1"/>
</dbReference>
<evidence type="ECO:0000313" key="1">
    <source>
        <dbReference type="EMBL" id="GGF98587.1"/>
    </source>
</evidence>
<dbReference type="PROSITE" id="PS51257">
    <property type="entry name" value="PROKAR_LIPOPROTEIN"/>
    <property type="match status" value="1"/>
</dbReference>
<evidence type="ECO:0008006" key="3">
    <source>
        <dbReference type="Google" id="ProtNLM"/>
    </source>
</evidence>
<keyword evidence="2" id="KW-1185">Reference proteome</keyword>
<dbReference type="InterPro" id="IPR011042">
    <property type="entry name" value="6-blade_b-propeller_TolB-like"/>
</dbReference>
<evidence type="ECO:0000313" key="2">
    <source>
        <dbReference type="Proteomes" id="UP000608420"/>
    </source>
</evidence>
<accession>A0ABQ1VUC8</accession>
<organism evidence="1 2">
    <name type="scientific">Paenibacillus aceti</name>
    <dbReference type="NCBI Taxonomy" id="1820010"/>
    <lineage>
        <taxon>Bacteria</taxon>
        <taxon>Bacillati</taxon>
        <taxon>Bacillota</taxon>
        <taxon>Bacilli</taxon>
        <taxon>Bacillales</taxon>
        <taxon>Paenibacillaceae</taxon>
        <taxon>Paenibacillus</taxon>
    </lineage>
</organism>
<sequence>MKKLKNPPLLALLILLGAVLLLTGCFQDKPKPSPGEEIKNVDTIGKEINSENKVTSQSRELKFDYKTNQLILLDLAANAELEAITLDQKSFAKNIASWDQGYAVEVLLADEPVNVKRSSELEIISTPQDIHGKLLQIYDEELKLQKEIDLTSVLPQELLENEPFMAVSSDGSKIAWASTTNLYLYDIASGNFSRIVDETNNPVSLEKIAFTKDNARIVFFGSQADHDEAEFSYGFIELASPKIKLHTYKRFLGTDIQISEPYASFTDVINPINDTSSGQVLLLDWHTGEASSLQVDGDESTMARVTEDGKYLLAVKKQDASYRIRQYELKTGDVVKEEDYHPAQKVSEVYRIEPAVNPNEYSMILFTEDGKYDLFSFISEE</sequence>
<comment type="caution">
    <text evidence="1">The sequence shown here is derived from an EMBL/GenBank/DDBJ whole genome shotgun (WGS) entry which is preliminary data.</text>
</comment>
<protein>
    <recommendedName>
        <fullName evidence="3">WD40 repeat domain-containing protein</fullName>
    </recommendedName>
</protein>
<reference evidence="2" key="1">
    <citation type="journal article" date="2019" name="Int. J. Syst. Evol. Microbiol.">
        <title>The Global Catalogue of Microorganisms (GCM) 10K type strain sequencing project: providing services to taxonomists for standard genome sequencing and annotation.</title>
        <authorList>
            <consortium name="The Broad Institute Genomics Platform"/>
            <consortium name="The Broad Institute Genome Sequencing Center for Infectious Disease"/>
            <person name="Wu L."/>
            <person name="Ma J."/>
        </authorList>
    </citation>
    <scope>NUCLEOTIDE SEQUENCE [LARGE SCALE GENOMIC DNA]</scope>
    <source>
        <strain evidence="2">CGMCC 1.15420</strain>
    </source>
</reference>
<dbReference type="SUPFAM" id="SSF69304">
    <property type="entry name" value="Tricorn protease N-terminal domain"/>
    <property type="match status" value="1"/>
</dbReference>
<dbReference type="Gene3D" id="2.120.10.30">
    <property type="entry name" value="TolB, C-terminal domain"/>
    <property type="match status" value="1"/>
</dbReference>
<proteinExistence type="predicted"/>
<dbReference type="EMBL" id="BMIW01000012">
    <property type="protein sequence ID" value="GGF98587.1"/>
    <property type="molecule type" value="Genomic_DNA"/>
</dbReference>
<name>A0ABQ1VUC8_9BACL</name>
<gene>
    <name evidence="1" type="ORF">GCM10010913_20510</name>
</gene>